<dbReference type="SUPFAM" id="SSF52980">
    <property type="entry name" value="Restriction endonuclease-like"/>
    <property type="match status" value="1"/>
</dbReference>
<proteinExistence type="inferred from homology"/>
<dbReference type="InterPro" id="IPR011856">
    <property type="entry name" value="tRNA_endonuc-like_dom_sf"/>
</dbReference>
<evidence type="ECO:0000313" key="4">
    <source>
        <dbReference type="Proteomes" id="UP000015620"/>
    </source>
</evidence>
<dbReference type="HAMAP" id="MF_00048">
    <property type="entry name" value="UPF0102"/>
    <property type="match status" value="1"/>
</dbReference>
<dbReference type="NCBIfam" id="TIGR00252">
    <property type="entry name" value="YraN family protein"/>
    <property type="match status" value="1"/>
</dbReference>
<dbReference type="InterPro" id="IPR011335">
    <property type="entry name" value="Restrct_endonuc-II-like"/>
</dbReference>
<accession>S6A8E2</accession>
<dbReference type="EMBL" id="CP004120">
    <property type="protein sequence ID" value="AGT43674.1"/>
    <property type="molecule type" value="Genomic_DNA"/>
</dbReference>
<dbReference type="KEGG" id="tped:TPE_1179"/>
<sequence length="131" mass="15191">MSIQKNNGKIGKNGEILAAEWLKMQGYEIIALNWRTRDGEIDIIAFDRAAFLVVFIEVKTLPNTPLEDLDIIINKKKQMKISKTAKHFIENNRQYNGMYMRFDVIVLKSNPFLAQQPEILHLKDAFGDCYE</sequence>
<protein>
    <recommendedName>
        <fullName evidence="2">UPF0102 protein TPE_1179</fullName>
    </recommendedName>
</protein>
<gene>
    <name evidence="3" type="ORF">TPE_1179</name>
</gene>
<evidence type="ECO:0000313" key="3">
    <source>
        <dbReference type="EMBL" id="AGT43674.1"/>
    </source>
</evidence>
<dbReference type="Pfam" id="PF02021">
    <property type="entry name" value="UPF0102"/>
    <property type="match status" value="1"/>
</dbReference>
<dbReference type="PATRIC" id="fig|1291379.3.peg.1175"/>
<dbReference type="Gene3D" id="3.40.1350.10">
    <property type="match status" value="1"/>
</dbReference>
<dbReference type="AlphaFoldDB" id="S6A8E2"/>
<dbReference type="HOGENOM" id="CLU_115353_2_1_12"/>
<name>S6A8E2_9SPIR</name>
<dbReference type="STRING" id="1291379.TPE_1179"/>
<evidence type="ECO:0000256" key="2">
    <source>
        <dbReference type="HAMAP-Rule" id="MF_00048"/>
    </source>
</evidence>
<dbReference type="CDD" id="cd20736">
    <property type="entry name" value="PoNe_Nuclease"/>
    <property type="match status" value="1"/>
</dbReference>
<dbReference type="Proteomes" id="UP000015620">
    <property type="component" value="Chromosome"/>
</dbReference>
<evidence type="ECO:0000256" key="1">
    <source>
        <dbReference type="ARBA" id="ARBA00006738"/>
    </source>
</evidence>
<keyword evidence="4" id="KW-1185">Reference proteome</keyword>
<dbReference type="PANTHER" id="PTHR34039">
    <property type="entry name" value="UPF0102 PROTEIN YRAN"/>
    <property type="match status" value="1"/>
</dbReference>
<dbReference type="PANTHER" id="PTHR34039:SF1">
    <property type="entry name" value="UPF0102 PROTEIN YRAN"/>
    <property type="match status" value="1"/>
</dbReference>
<reference evidence="3 4" key="1">
    <citation type="journal article" date="2013" name="PLoS ONE">
        <title>Genome-Wide Relatedness of Treponema pedis, from Gingiva and Necrotic Skin Lesions of Pigs, with the Human Oral Pathogen Treponema denticola.</title>
        <authorList>
            <person name="Svartstrom O."/>
            <person name="Mushtaq M."/>
            <person name="Pringle M."/>
            <person name="Segerman B."/>
        </authorList>
    </citation>
    <scope>NUCLEOTIDE SEQUENCE [LARGE SCALE GENOMIC DNA]</scope>
    <source>
        <strain evidence="3">T A4</strain>
    </source>
</reference>
<organism evidence="3 4">
    <name type="scientific">Treponema pedis str. T A4</name>
    <dbReference type="NCBI Taxonomy" id="1291379"/>
    <lineage>
        <taxon>Bacteria</taxon>
        <taxon>Pseudomonadati</taxon>
        <taxon>Spirochaetota</taxon>
        <taxon>Spirochaetia</taxon>
        <taxon>Spirochaetales</taxon>
        <taxon>Treponemataceae</taxon>
        <taxon>Treponema</taxon>
    </lineage>
</organism>
<dbReference type="GO" id="GO:0003676">
    <property type="term" value="F:nucleic acid binding"/>
    <property type="evidence" value="ECO:0007669"/>
    <property type="project" value="InterPro"/>
</dbReference>
<comment type="similarity">
    <text evidence="1 2">Belongs to the UPF0102 family.</text>
</comment>
<dbReference type="InterPro" id="IPR003509">
    <property type="entry name" value="UPF0102_YraN-like"/>
</dbReference>